<feature type="compositionally biased region" description="Polar residues" evidence="1">
    <location>
        <begin position="325"/>
        <end position="342"/>
    </location>
</feature>
<reference evidence="2" key="1">
    <citation type="journal article" date="2020" name="Stud. Mycol.">
        <title>101 Dothideomycetes genomes: a test case for predicting lifestyles and emergence of pathogens.</title>
        <authorList>
            <person name="Haridas S."/>
            <person name="Albert R."/>
            <person name="Binder M."/>
            <person name="Bloem J."/>
            <person name="Labutti K."/>
            <person name="Salamov A."/>
            <person name="Andreopoulos B."/>
            <person name="Baker S."/>
            <person name="Barry K."/>
            <person name="Bills G."/>
            <person name="Bluhm B."/>
            <person name="Cannon C."/>
            <person name="Castanera R."/>
            <person name="Culley D."/>
            <person name="Daum C."/>
            <person name="Ezra D."/>
            <person name="Gonzalez J."/>
            <person name="Henrissat B."/>
            <person name="Kuo A."/>
            <person name="Liang C."/>
            <person name="Lipzen A."/>
            <person name="Lutzoni F."/>
            <person name="Magnuson J."/>
            <person name="Mondo S."/>
            <person name="Nolan M."/>
            <person name="Ohm R."/>
            <person name="Pangilinan J."/>
            <person name="Park H.-J."/>
            <person name="Ramirez L."/>
            <person name="Alfaro M."/>
            <person name="Sun H."/>
            <person name="Tritt A."/>
            <person name="Yoshinaga Y."/>
            <person name="Zwiers L.-H."/>
            <person name="Turgeon B."/>
            <person name="Goodwin S."/>
            <person name="Spatafora J."/>
            <person name="Crous P."/>
            <person name="Grigoriev I."/>
        </authorList>
    </citation>
    <scope>NUCLEOTIDE SEQUENCE</scope>
    <source>
        <strain evidence="2">CBS 262.69</strain>
    </source>
</reference>
<organism evidence="2 3">
    <name type="scientific">Trichodelitschia bisporula</name>
    <dbReference type="NCBI Taxonomy" id="703511"/>
    <lineage>
        <taxon>Eukaryota</taxon>
        <taxon>Fungi</taxon>
        <taxon>Dikarya</taxon>
        <taxon>Ascomycota</taxon>
        <taxon>Pezizomycotina</taxon>
        <taxon>Dothideomycetes</taxon>
        <taxon>Dothideomycetes incertae sedis</taxon>
        <taxon>Phaeotrichales</taxon>
        <taxon>Phaeotrichaceae</taxon>
        <taxon>Trichodelitschia</taxon>
    </lineage>
</organism>
<dbReference type="Proteomes" id="UP000799640">
    <property type="component" value="Unassembled WGS sequence"/>
</dbReference>
<feature type="compositionally biased region" description="Basic and acidic residues" evidence="1">
    <location>
        <begin position="285"/>
        <end position="296"/>
    </location>
</feature>
<proteinExistence type="predicted"/>
<accession>A0A6G1I9T7</accession>
<dbReference type="AlphaFoldDB" id="A0A6G1I9T7"/>
<evidence type="ECO:0000313" key="3">
    <source>
        <dbReference type="Proteomes" id="UP000799640"/>
    </source>
</evidence>
<feature type="compositionally biased region" description="Polar residues" evidence="1">
    <location>
        <begin position="89"/>
        <end position="119"/>
    </location>
</feature>
<dbReference type="EMBL" id="ML996687">
    <property type="protein sequence ID" value="KAF2404961.1"/>
    <property type="molecule type" value="Genomic_DNA"/>
</dbReference>
<sequence>MSHRSALPASRSGDAHSRSGDAATADSYVEDVSTSSDSSAAATDSSVQDTKRSARVAGLNDNLKAPKRLRTGGQPRVEDVVSTPAPLVSTDTVAQQTQLHRKTGSVTPVNGHDQGSASTPVDVEGIRPPFPSPTASAWERAGLPSIAKRKRMEDEGPHTPSPKRQRTRSRSPGAVEDPVRRVIKFNRFPYAWDTEIESDPRYDPQTPTPARRGERCPAPIGQRKARFWLPCLRGEQCWVERSPSRRIRSQLNQGAGEERDPFQPVPLATALGMAVELQNPFVSSYEERGGREETVERVPTSPTAVAESPPPIPIQEHGMSEETVESVSQSPSAESVLQSPSEWVSGSPSVVARSPPPAYMPGSPDLEVVRTPPPDYDFLSSPPPTYYEVFPPMWSPQAAVPAAARTPVGNFTFLVRRAQPGEGYMPDSPTAQTQSLSEWGLRSPSVYARRSPRIFTEEVESSEEYRLVSPIYRPLSPTFGAREASPVYMTDSPSIWVTGASPVYMPNSPNLGL</sequence>
<feature type="compositionally biased region" description="Low complexity" evidence="1">
    <location>
        <begin position="26"/>
        <end position="48"/>
    </location>
</feature>
<feature type="region of interest" description="Disordered" evidence="1">
    <location>
        <begin position="196"/>
        <end position="217"/>
    </location>
</feature>
<protein>
    <submittedName>
        <fullName evidence="2">Uncharacterized protein</fullName>
    </submittedName>
</protein>
<feature type="region of interest" description="Disordered" evidence="1">
    <location>
        <begin position="1"/>
        <end position="177"/>
    </location>
</feature>
<gene>
    <name evidence="2" type="ORF">EJ06DRAFT_552431</name>
</gene>
<evidence type="ECO:0000256" key="1">
    <source>
        <dbReference type="SAM" id="MobiDB-lite"/>
    </source>
</evidence>
<name>A0A6G1I9T7_9PEZI</name>
<feature type="region of interest" description="Disordered" evidence="1">
    <location>
        <begin position="285"/>
        <end position="349"/>
    </location>
</feature>
<keyword evidence="3" id="KW-1185">Reference proteome</keyword>
<evidence type="ECO:0000313" key="2">
    <source>
        <dbReference type="EMBL" id="KAF2404961.1"/>
    </source>
</evidence>